<dbReference type="InterPro" id="IPR034694">
    <property type="entry name" value="HPF_long/plastid"/>
</dbReference>
<evidence type="ECO:0000256" key="1">
    <source>
        <dbReference type="ARBA" id="ARBA00022845"/>
    </source>
</evidence>
<dbReference type="InterPro" id="IPR036567">
    <property type="entry name" value="RHF-like"/>
</dbReference>
<evidence type="ECO:0000256" key="4">
    <source>
        <dbReference type="HAMAP-Rule" id="MF_00839"/>
    </source>
</evidence>
<feature type="domain" description="Sigma 54 modulation/S30EA ribosomal protein C-terminal" evidence="6">
    <location>
        <begin position="128"/>
        <end position="181"/>
    </location>
</feature>
<reference evidence="7" key="1">
    <citation type="submission" date="2024-06" db="EMBL/GenBank/DDBJ databases">
        <title>Methylostella associata gen. nov., sp. nov., a novel Ancalomicrobiaceae-affiliated facultatively methylotrophic bacteria that feed on methanotrophs of the genus Methylococcus.</title>
        <authorList>
            <person name="Saltykova V."/>
            <person name="Danilova O.V."/>
            <person name="Oshkin I.Y."/>
            <person name="Belova S.E."/>
            <person name="Pimenov N.V."/>
            <person name="Dedysh S.N."/>
        </authorList>
    </citation>
    <scope>NUCLEOTIDE SEQUENCE</scope>
    <source>
        <strain evidence="7">S20</strain>
    </source>
</reference>
<gene>
    <name evidence="7" type="primary">raiA</name>
    <name evidence="4" type="synonym">hpf</name>
    <name evidence="7" type="ORF">ABS361_18570</name>
</gene>
<keyword evidence="1 4" id="KW-0810">Translation regulation</keyword>
<evidence type="ECO:0000259" key="6">
    <source>
        <dbReference type="Pfam" id="PF16321"/>
    </source>
</evidence>
<keyword evidence="4" id="KW-0963">Cytoplasm</keyword>
<dbReference type="Pfam" id="PF16321">
    <property type="entry name" value="Ribosom_S30AE_C"/>
    <property type="match status" value="1"/>
</dbReference>
<dbReference type="AlphaFoldDB" id="A0AAU7X851"/>
<dbReference type="InterPro" id="IPR038416">
    <property type="entry name" value="Ribosom_S30AE_C_sf"/>
</dbReference>
<organism evidence="7">
    <name type="scientific">Methyloraptor flagellatus</name>
    <dbReference type="NCBI Taxonomy" id="3162530"/>
    <lineage>
        <taxon>Bacteria</taxon>
        <taxon>Pseudomonadati</taxon>
        <taxon>Pseudomonadota</taxon>
        <taxon>Alphaproteobacteria</taxon>
        <taxon>Hyphomicrobiales</taxon>
        <taxon>Ancalomicrobiaceae</taxon>
        <taxon>Methyloraptor</taxon>
    </lineage>
</organism>
<dbReference type="InterPro" id="IPR050574">
    <property type="entry name" value="HPF/YfiA_ribosome-assoc"/>
</dbReference>
<dbReference type="PANTHER" id="PTHR33231:SF1">
    <property type="entry name" value="30S RIBOSOMAL PROTEIN"/>
    <property type="match status" value="1"/>
</dbReference>
<keyword evidence="5" id="KW-0175">Coiled coil</keyword>
<dbReference type="Gene3D" id="3.30.505.50">
    <property type="entry name" value="Sigma 54 modulation/S30EA ribosomal protein, C-terminal domain"/>
    <property type="match status" value="1"/>
</dbReference>
<dbReference type="HAMAP" id="MF_00839">
    <property type="entry name" value="HPF"/>
    <property type="match status" value="1"/>
</dbReference>
<dbReference type="CDD" id="cd00552">
    <property type="entry name" value="RaiA"/>
    <property type="match status" value="1"/>
</dbReference>
<evidence type="ECO:0000256" key="2">
    <source>
        <dbReference type="ARBA" id="ARBA00038695"/>
    </source>
</evidence>
<comment type="subunit">
    <text evidence="2">Associates exclusively with 100S ribosomes, which are dimers of 70S ribosomes.</text>
</comment>
<evidence type="ECO:0000256" key="5">
    <source>
        <dbReference type="SAM" id="Coils"/>
    </source>
</evidence>
<name>A0AAU7X851_9HYPH</name>
<dbReference type="PANTHER" id="PTHR33231">
    <property type="entry name" value="30S RIBOSOMAL PROTEIN"/>
    <property type="match status" value="1"/>
</dbReference>
<comment type="subcellular location">
    <subcellularLocation>
        <location evidence="4">Cytoplasm</location>
    </subcellularLocation>
</comment>
<protein>
    <recommendedName>
        <fullName evidence="3 4">Ribosome hibernation promoting factor</fullName>
        <shortName evidence="4">HPF</shortName>
    </recommendedName>
</protein>
<evidence type="ECO:0000313" key="7">
    <source>
        <dbReference type="EMBL" id="XBY44034.1"/>
    </source>
</evidence>
<accession>A0AAU7X851</accession>
<proteinExistence type="inferred from homology"/>
<dbReference type="NCBIfam" id="TIGR00741">
    <property type="entry name" value="yfiA"/>
    <property type="match status" value="1"/>
</dbReference>
<dbReference type="InterPro" id="IPR003489">
    <property type="entry name" value="RHF/RaiA"/>
</dbReference>
<feature type="coiled-coil region" evidence="5">
    <location>
        <begin position="73"/>
        <end position="100"/>
    </location>
</feature>
<dbReference type="SUPFAM" id="SSF69754">
    <property type="entry name" value="Ribosome binding protein Y (YfiA homologue)"/>
    <property type="match status" value="1"/>
</dbReference>
<dbReference type="InterPro" id="IPR032528">
    <property type="entry name" value="Ribosom_S30AE_C"/>
</dbReference>
<comment type="function">
    <text evidence="4">Required for dimerization of active 70S ribosomes into 100S ribosomes in stationary phase; 100S ribosomes are translationally inactive and sometimes present during exponential growth.</text>
</comment>
<evidence type="ECO:0000256" key="3">
    <source>
        <dbReference type="ARBA" id="ARBA00041148"/>
    </source>
</evidence>
<dbReference type="RefSeq" id="WP_407049130.1">
    <property type="nucleotide sequence ID" value="NZ_CP158568.1"/>
</dbReference>
<dbReference type="KEGG" id="mflg:ABS361_18570"/>
<comment type="subunit">
    <text evidence="4">Interacts with 100S ribosomes.</text>
</comment>
<dbReference type="EMBL" id="CP158568">
    <property type="protein sequence ID" value="XBY44034.1"/>
    <property type="molecule type" value="Genomic_DNA"/>
</dbReference>
<dbReference type="GO" id="GO:0022627">
    <property type="term" value="C:cytosolic small ribosomal subunit"/>
    <property type="evidence" value="ECO:0007669"/>
    <property type="project" value="TreeGrafter"/>
</dbReference>
<dbReference type="GO" id="GO:0045900">
    <property type="term" value="P:negative regulation of translational elongation"/>
    <property type="evidence" value="ECO:0007669"/>
    <property type="project" value="TreeGrafter"/>
</dbReference>
<dbReference type="Gene3D" id="3.30.160.100">
    <property type="entry name" value="Ribosome hibernation promotion factor-like"/>
    <property type="match status" value="1"/>
</dbReference>
<comment type="similarity">
    <text evidence="4">Belongs to the HPF/YfiA ribosome-associated protein family. Long HPF subfamily.</text>
</comment>
<sequence>MTLRVSGKNVDIGEALRSHIVGRVDEVLGKYFNGTSNGHVTVEKEGNGFRTECALHLATGVTVQAASSAQDPYKSVDAGIDRIEKQMRRYKRKLRDYHAGTKQVETFEGAYRVLEAPSDEEEVASDFAPVVVAEQTKALKVLSVGGAVMELDLSQGELVVFRNAGTGVVNVVYRRKDGNIGWIDPGLDGKSA</sequence>
<dbReference type="Pfam" id="PF02482">
    <property type="entry name" value="Ribosomal_S30AE"/>
    <property type="match status" value="1"/>
</dbReference>
<dbReference type="GO" id="GO:0043024">
    <property type="term" value="F:ribosomal small subunit binding"/>
    <property type="evidence" value="ECO:0007669"/>
    <property type="project" value="TreeGrafter"/>
</dbReference>